<dbReference type="EMBL" id="BBLT01000008">
    <property type="protein sequence ID" value="GAL86605.1"/>
    <property type="molecule type" value="Genomic_DNA"/>
</dbReference>
<dbReference type="AlphaFoldDB" id="A0A098LI18"/>
<accession>A0A098LI18</accession>
<dbReference type="InterPro" id="IPR007849">
    <property type="entry name" value="ATP10"/>
</dbReference>
<dbReference type="PANTHER" id="PTHR28106">
    <property type="entry name" value="MITOCHONDRIAL ATPASE COMPLEX SUBUNIT ATP10"/>
    <property type="match status" value="1"/>
</dbReference>
<dbReference type="Proteomes" id="UP000030185">
    <property type="component" value="Unassembled WGS sequence"/>
</dbReference>
<organism evidence="1 2">
    <name type="scientific">Sporocytophaga myxococcoides</name>
    <dbReference type="NCBI Taxonomy" id="153721"/>
    <lineage>
        <taxon>Bacteria</taxon>
        <taxon>Pseudomonadati</taxon>
        <taxon>Bacteroidota</taxon>
        <taxon>Cytophagia</taxon>
        <taxon>Cytophagales</taxon>
        <taxon>Cytophagaceae</taxon>
        <taxon>Sporocytophaga</taxon>
    </lineage>
</organism>
<dbReference type="PANTHER" id="PTHR28106:SF1">
    <property type="entry name" value="MITOCHONDRIAL ATPASE COMPLEX SUBUNIT ATP10"/>
    <property type="match status" value="1"/>
</dbReference>
<dbReference type="Pfam" id="PF05176">
    <property type="entry name" value="ATP-synt_10"/>
    <property type="match status" value="1"/>
</dbReference>
<proteinExistence type="predicted"/>
<dbReference type="Gene3D" id="3.40.30.10">
    <property type="entry name" value="Glutaredoxin"/>
    <property type="match status" value="1"/>
</dbReference>
<evidence type="ECO:0000313" key="1">
    <source>
        <dbReference type="EMBL" id="GAL86605.1"/>
    </source>
</evidence>
<comment type="caution">
    <text evidence="1">The sequence shown here is derived from an EMBL/GenBank/DDBJ whole genome shotgun (WGS) entry which is preliminary data.</text>
</comment>
<evidence type="ECO:0008006" key="3">
    <source>
        <dbReference type="Google" id="ProtNLM"/>
    </source>
</evidence>
<keyword evidence="2" id="KW-1185">Reference proteome</keyword>
<dbReference type="SUPFAM" id="SSF52833">
    <property type="entry name" value="Thioredoxin-like"/>
    <property type="match status" value="1"/>
</dbReference>
<name>A0A098LI18_9BACT</name>
<protein>
    <recommendedName>
        <fullName evidence="3">Thioredoxin domain-containing protein</fullName>
    </recommendedName>
</protein>
<dbReference type="STRING" id="153721.MYP_3835"/>
<gene>
    <name evidence="1" type="ORF">MYP_3835</name>
</gene>
<reference evidence="1 2" key="1">
    <citation type="submission" date="2014-09" db="EMBL/GenBank/DDBJ databases">
        <title>Sporocytophaga myxococcoides PG-01 genome sequencing.</title>
        <authorList>
            <person name="Liu L."/>
            <person name="Gao P.J."/>
            <person name="Chen G.J."/>
            <person name="Wang L.S."/>
        </authorList>
    </citation>
    <scope>NUCLEOTIDE SEQUENCE [LARGE SCALE GENOMIC DNA]</scope>
    <source>
        <strain evidence="1 2">PG-01</strain>
    </source>
</reference>
<dbReference type="InterPro" id="IPR036249">
    <property type="entry name" value="Thioredoxin-like_sf"/>
</dbReference>
<dbReference type="eggNOG" id="ENOG5032VAD">
    <property type="taxonomic scope" value="Bacteria"/>
</dbReference>
<sequence>MTLLAICFAVCSFAQKNKAFPELSGVTVDGQTVTLPASTKGKYTLVGIAFSKKAEEDLTSWMNPMLNTFRPGNKKANVLIPEYDVNMYFVPMFTGLNKAAAATAMKKTKESLDKRLHQHVVFYKGDMDNYKDPLQLKDKEIPYFFVLDPDGNIVLTLKGKYTDEKMESIEEILE</sequence>
<evidence type="ECO:0000313" key="2">
    <source>
        <dbReference type="Proteomes" id="UP000030185"/>
    </source>
</evidence>